<keyword evidence="3" id="KW-1185">Reference proteome</keyword>
<dbReference type="InterPro" id="IPR006121">
    <property type="entry name" value="HMA_dom"/>
</dbReference>
<evidence type="ECO:0000313" key="3">
    <source>
        <dbReference type="Proteomes" id="UP001596002"/>
    </source>
</evidence>
<dbReference type="Gene3D" id="3.30.70.100">
    <property type="match status" value="1"/>
</dbReference>
<dbReference type="PROSITE" id="PS50846">
    <property type="entry name" value="HMA_2"/>
    <property type="match status" value="1"/>
</dbReference>
<evidence type="ECO:0000259" key="1">
    <source>
        <dbReference type="PROSITE" id="PS50846"/>
    </source>
</evidence>
<name>A0ABV9Q0R3_9BACL</name>
<reference evidence="3" key="1">
    <citation type="journal article" date="2019" name="Int. J. Syst. Evol. Microbiol.">
        <title>The Global Catalogue of Microorganisms (GCM) 10K type strain sequencing project: providing services to taxonomists for standard genome sequencing and annotation.</title>
        <authorList>
            <consortium name="The Broad Institute Genomics Platform"/>
            <consortium name="The Broad Institute Genome Sequencing Center for Infectious Disease"/>
            <person name="Wu L."/>
            <person name="Ma J."/>
        </authorList>
    </citation>
    <scope>NUCLEOTIDE SEQUENCE [LARGE SCALE GENOMIC DNA]</scope>
    <source>
        <strain evidence="3">WYCCWR 12678</strain>
    </source>
</reference>
<dbReference type="RefSeq" id="WP_380025430.1">
    <property type="nucleotide sequence ID" value="NZ_JBHSHC010000064.1"/>
</dbReference>
<gene>
    <name evidence="2" type="ORF">ACFO8Q_09050</name>
</gene>
<comment type="caution">
    <text evidence="2">The sequence shown here is derived from an EMBL/GenBank/DDBJ whole genome shotgun (WGS) entry which is preliminary data.</text>
</comment>
<evidence type="ECO:0000313" key="2">
    <source>
        <dbReference type="EMBL" id="MFC4767508.1"/>
    </source>
</evidence>
<dbReference type="Proteomes" id="UP001596002">
    <property type="component" value="Unassembled WGS sequence"/>
</dbReference>
<proteinExistence type="predicted"/>
<dbReference type="SUPFAM" id="SSF55008">
    <property type="entry name" value="HMA, heavy metal-associated domain"/>
    <property type="match status" value="1"/>
</dbReference>
<accession>A0ABV9Q0R3</accession>
<dbReference type="InterPro" id="IPR036163">
    <property type="entry name" value="HMA_dom_sf"/>
</dbReference>
<sequence>MSLGRIMIRKSAPEEVRRVSTSLNALTGVDRAVIDPVANTITVEFDDQVVNLNQLRKTVQAAGIDVLSEWKEPF</sequence>
<dbReference type="Pfam" id="PF00403">
    <property type="entry name" value="HMA"/>
    <property type="match status" value="1"/>
</dbReference>
<protein>
    <submittedName>
        <fullName evidence="2">Heavy-metal-associated domain-containing protein</fullName>
    </submittedName>
</protein>
<dbReference type="EMBL" id="JBHSHC010000064">
    <property type="protein sequence ID" value="MFC4767508.1"/>
    <property type="molecule type" value="Genomic_DNA"/>
</dbReference>
<feature type="domain" description="HMA" evidence="1">
    <location>
        <begin position="1"/>
        <end position="67"/>
    </location>
</feature>
<organism evidence="2 3">
    <name type="scientific">Effusibacillus consociatus</name>
    <dbReference type="NCBI Taxonomy" id="1117041"/>
    <lineage>
        <taxon>Bacteria</taxon>
        <taxon>Bacillati</taxon>
        <taxon>Bacillota</taxon>
        <taxon>Bacilli</taxon>
        <taxon>Bacillales</taxon>
        <taxon>Alicyclobacillaceae</taxon>
        <taxon>Effusibacillus</taxon>
    </lineage>
</organism>